<evidence type="ECO:0000256" key="1">
    <source>
        <dbReference type="SAM" id="MobiDB-lite"/>
    </source>
</evidence>
<keyword evidence="4" id="KW-1185">Reference proteome</keyword>
<name>A0A8H5LU94_9AGAR</name>
<dbReference type="InterPro" id="IPR008271">
    <property type="entry name" value="Ser/Thr_kinase_AS"/>
</dbReference>
<dbReference type="InterPro" id="IPR011009">
    <property type="entry name" value="Kinase-like_dom_sf"/>
</dbReference>
<dbReference type="GO" id="GO:0005524">
    <property type="term" value="F:ATP binding"/>
    <property type="evidence" value="ECO:0007669"/>
    <property type="project" value="InterPro"/>
</dbReference>
<dbReference type="EMBL" id="JAACJN010000125">
    <property type="protein sequence ID" value="KAF5369743.1"/>
    <property type="molecule type" value="Genomic_DNA"/>
</dbReference>
<protein>
    <recommendedName>
        <fullName evidence="2">Protein kinase domain-containing protein</fullName>
    </recommendedName>
</protein>
<dbReference type="Pfam" id="PF00069">
    <property type="entry name" value="Pkinase"/>
    <property type="match status" value="1"/>
</dbReference>
<dbReference type="PANTHER" id="PTHR44167">
    <property type="entry name" value="OVARIAN-SPECIFIC SERINE/THREONINE-PROTEIN KINASE LOK-RELATED"/>
    <property type="match status" value="1"/>
</dbReference>
<dbReference type="PROSITE" id="PS00108">
    <property type="entry name" value="PROTEIN_KINASE_ST"/>
    <property type="match status" value="1"/>
</dbReference>
<comment type="caution">
    <text evidence="3">The sequence shown here is derived from an EMBL/GenBank/DDBJ whole genome shotgun (WGS) entry which is preliminary data.</text>
</comment>
<evidence type="ECO:0000313" key="3">
    <source>
        <dbReference type="EMBL" id="KAF5369743.1"/>
    </source>
</evidence>
<dbReference type="Proteomes" id="UP000518752">
    <property type="component" value="Unassembled WGS sequence"/>
</dbReference>
<feature type="region of interest" description="Disordered" evidence="1">
    <location>
        <begin position="725"/>
        <end position="763"/>
    </location>
</feature>
<reference evidence="3 4" key="1">
    <citation type="journal article" date="2020" name="ISME J.">
        <title>Uncovering the hidden diversity of litter-decomposition mechanisms in mushroom-forming fungi.</title>
        <authorList>
            <person name="Floudas D."/>
            <person name="Bentzer J."/>
            <person name="Ahren D."/>
            <person name="Johansson T."/>
            <person name="Persson P."/>
            <person name="Tunlid A."/>
        </authorList>
    </citation>
    <scope>NUCLEOTIDE SEQUENCE [LARGE SCALE GENOMIC DNA]</scope>
    <source>
        <strain evidence="3 4">CBS 406.79</strain>
    </source>
</reference>
<dbReference type="InterPro" id="IPR000719">
    <property type="entry name" value="Prot_kinase_dom"/>
</dbReference>
<dbReference type="GO" id="GO:0004674">
    <property type="term" value="F:protein serine/threonine kinase activity"/>
    <property type="evidence" value="ECO:0007669"/>
    <property type="project" value="TreeGrafter"/>
</dbReference>
<dbReference type="GO" id="GO:0044773">
    <property type="term" value="P:mitotic DNA damage checkpoint signaling"/>
    <property type="evidence" value="ECO:0007669"/>
    <property type="project" value="TreeGrafter"/>
</dbReference>
<dbReference type="Gene3D" id="1.10.510.10">
    <property type="entry name" value="Transferase(Phosphotransferase) domain 1"/>
    <property type="match status" value="1"/>
</dbReference>
<evidence type="ECO:0000313" key="4">
    <source>
        <dbReference type="Proteomes" id="UP000518752"/>
    </source>
</evidence>
<dbReference type="SMART" id="SM00220">
    <property type="entry name" value="S_TKc"/>
    <property type="match status" value="1"/>
</dbReference>
<accession>A0A8H5LU94</accession>
<dbReference type="PANTHER" id="PTHR44167:SF24">
    <property type="entry name" value="SERINE_THREONINE-PROTEIN KINASE CHK2"/>
    <property type="match status" value="1"/>
</dbReference>
<dbReference type="PROSITE" id="PS50011">
    <property type="entry name" value="PROTEIN_KINASE_DOM"/>
    <property type="match status" value="1"/>
</dbReference>
<proteinExistence type="predicted"/>
<gene>
    <name evidence="3" type="ORF">D9757_011989</name>
</gene>
<dbReference type="OrthoDB" id="4062651at2759"/>
<feature type="domain" description="Protein kinase" evidence="2">
    <location>
        <begin position="768"/>
        <end position="1035"/>
    </location>
</feature>
<dbReference type="AlphaFoldDB" id="A0A8H5LU94"/>
<sequence length="1035" mass="117544">MCWPENEPRIEVRISRKKRYKASDLEMGITHPSSPQLILKLDLFATKSTQDFSKPHQDLRCMSKQVSIHKGNIPALILHSFKAAETKINSGRVPVRLVFVDGDENTIPALEAQVALSFHQKCLHLKRKQLTAALEHHLSTRTSSASVKKPSFEDVSPALIDASTIPYNLPPTISSPIHNLIYEVHGRISSVQPVRKNPDGPSPMLLAVADIIVPKLKQLDPNIRSLEDAGLSTNIYRITYEAFNILRSSSGTRKALNLEGSEPFKIGVESALDDYMLVIYRPDGISVADLDSEPFFLTEPSLSSKLSQAYIAAHFLSSCFIKVENNGIFRHSDIRVNQIFCHKENRERVPRHVQRIWDGLAKKRNLMDKHWIKLQEELREVSYPSNWLRSLFERVANIKAGETFAVVDDNAKADKVDGDVETDRMSAVDDAEEANVEVDEVGVEVNEADVKSAVDDAEEANVEVDEVGVEVNEADVKVATTVMDANFKRQQLRIAQEYEHYAHVVRHEEIAAPFDSLSPELGLERTTEYFFFTKLAMHIKRFVPEFRVLDHYKSMPITKLVVEKLDEREDWRRFAAYRPKSDIGIWCCNASWPGGLVELQSGDETTPHIELLEDHIRLLLQGGCLLRMMNIAKERMTPGTNTLTAVLPLIYVTKDWARAFIYLLYQSKDQIFYYDRVYHLNTTLQERIRFTRDLYNLCDHIEADKPSKALQMQINGLDVEIHGISTPGSRLDTKEDKKRKRDATQPAPGNSKRKRNQQETKGEKVDSVHEWIIQEGRRFGYQFEVKSSRLLAGKGSEGNKVVAKRVRSDSEELEIHLKLQDLASKGSTDFFLPILHLFDGPPYNGTRVAYLVFSCWIPLPQIRRFALEGAEIISLCSSLALGIQFLHTNLIAHLDIKPDNLVFQRNGLGKFELRIIDFSVSALLNTSEDRLDSCQGTTGFMAPEVSRCEGLPPSPKLLYSPFKADLYSCGRVFLFFSWSIRDRDIVQRDKVMLWGHKLSAIDPSSRPELHHLDELLPLPISFYKRSPTLINAQLG</sequence>
<organism evidence="3 4">
    <name type="scientific">Collybiopsis confluens</name>
    <dbReference type="NCBI Taxonomy" id="2823264"/>
    <lineage>
        <taxon>Eukaryota</taxon>
        <taxon>Fungi</taxon>
        <taxon>Dikarya</taxon>
        <taxon>Basidiomycota</taxon>
        <taxon>Agaricomycotina</taxon>
        <taxon>Agaricomycetes</taxon>
        <taxon>Agaricomycetidae</taxon>
        <taxon>Agaricales</taxon>
        <taxon>Marasmiineae</taxon>
        <taxon>Omphalotaceae</taxon>
        <taxon>Collybiopsis</taxon>
    </lineage>
</organism>
<dbReference type="SUPFAM" id="SSF56112">
    <property type="entry name" value="Protein kinase-like (PK-like)"/>
    <property type="match status" value="1"/>
</dbReference>
<evidence type="ECO:0000259" key="2">
    <source>
        <dbReference type="PROSITE" id="PS50011"/>
    </source>
</evidence>
<dbReference type="GO" id="GO:0005634">
    <property type="term" value="C:nucleus"/>
    <property type="evidence" value="ECO:0007669"/>
    <property type="project" value="TreeGrafter"/>
</dbReference>